<reference evidence="2" key="1">
    <citation type="journal article" date="2019" name="Int. J. Syst. Evol. Microbiol.">
        <title>The Global Catalogue of Microorganisms (GCM) 10K type strain sequencing project: providing services to taxonomists for standard genome sequencing and annotation.</title>
        <authorList>
            <consortium name="The Broad Institute Genomics Platform"/>
            <consortium name="The Broad Institute Genome Sequencing Center for Infectious Disease"/>
            <person name="Wu L."/>
            <person name="Ma J."/>
        </authorList>
    </citation>
    <scope>NUCLEOTIDE SEQUENCE [LARGE SCALE GENOMIC DNA]</scope>
    <source>
        <strain evidence="2">ICMP 19515</strain>
    </source>
</reference>
<keyword evidence="2" id="KW-1185">Reference proteome</keyword>
<dbReference type="EMBL" id="JBHRVD010000001">
    <property type="protein sequence ID" value="MFC3327273.1"/>
    <property type="molecule type" value="Genomic_DNA"/>
</dbReference>
<dbReference type="PANTHER" id="PTHR35810">
    <property type="entry name" value="CYTOPLASMIC PROTEIN-RELATED"/>
    <property type="match status" value="1"/>
</dbReference>
<name>A0ABV7MZ56_9HYPH</name>
<dbReference type="InterPro" id="IPR011204">
    <property type="entry name" value="Virulence_RhuM-like"/>
</dbReference>
<protein>
    <submittedName>
        <fullName evidence="1">RhuM family protein</fullName>
    </submittedName>
</protein>
<dbReference type="Pfam" id="PF13310">
    <property type="entry name" value="Virulence_RhuM"/>
    <property type="match status" value="1"/>
</dbReference>
<organism evidence="1 2">
    <name type="scientific">Mesorhizobium cantuariense</name>
    <dbReference type="NCBI Taxonomy" id="1300275"/>
    <lineage>
        <taxon>Bacteria</taxon>
        <taxon>Pseudomonadati</taxon>
        <taxon>Pseudomonadota</taxon>
        <taxon>Alphaproteobacteria</taxon>
        <taxon>Hyphomicrobiales</taxon>
        <taxon>Phyllobacteriaceae</taxon>
        <taxon>Mesorhizobium</taxon>
    </lineage>
</organism>
<dbReference type="Proteomes" id="UP001595648">
    <property type="component" value="Unassembled WGS sequence"/>
</dbReference>
<gene>
    <name evidence="1" type="primary">rhuM</name>
    <name evidence="1" type="ORF">ACFOJ9_36725</name>
</gene>
<dbReference type="RefSeq" id="WP_378986751.1">
    <property type="nucleotide sequence ID" value="NZ_JBHRVD010000001.1"/>
</dbReference>
<dbReference type="PIRSF" id="PIRSF015268">
    <property type="entry name" value="Virulence_RhuM"/>
    <property type="match status" value="1"/>
</dbReference>
<sequence length="330" mass="37965">MPNRTVEAEISRLEEFTKDGETSMNDRLLIYGTADGVRIDIRYSGESIWMTQTQIAELFGIDVTGVSRHITNIIETGELPEEGNLQKMQVSPKTKPSTLYSLDFVISIGYRVNSKEATMFRMWANERLKEFLVKGFAIDIDRLKNPSERDHLKELKETIRDIRSSEANVYREVRSICAMCQDYDPQSEVWRNFYAGMQNKLLWAVTSRTGPELIIERADANAEDMGLSSWPNENIRKQDVTIANNYLAGTEIREKNRLTTMLLDFFEDQVDIGKLVTMAQAETKMNEFIKFNGRPLLTHLGSVKREKADGHAEKQFEKYKLKRTALRQAS</sequence>
<dbReference type="PANTHER" id="PTHR35810:SF1">
    <property type="entry name" value="CYTOPLASMIC PROTEIN"/>
    <property type="match status" value="1"/>
</dbReference>
<accession>A0ABV7MZ56</accession>
<proteinExistence type="predicted"/>
<evidence type="ECO:0000313" key="2">
    <source>
        <dbReference type="Proteomes" id="UP001595648"/>
    </source>
</evidence>
<comment type="caution">
    <text evidence="1">The sequence shown here is derived from an EMBL/GenBank/DDBJ whole genome shotgun (WGS) entry which is preliminary data.</text>
</comment>
<evidence type="ECO:0000313" key="1">
    <source>
        <dbReference type="EMBL" id="MFC3327273.1"/>
    </source>
</evidence>